<dbReference type="EMBL" id="HBNS01033777">
    <property type="protein sequence ID" value="CAE4629136.1"/>
    <property type="molecule type" value="Transcribed_RNA"/>
</dbReference>
<reference evidence="3" key="1">
    <citation type="submission" date="2021-01" db="EMBL/GenBank/DDBJ databases">
        <authorList>
            <person name="Corre E."/>
            <person name="Pelletier E."/>
            <person name="Niang G."/>
            <person name="Scheremetjew M."/>
            <person name="Finn R."/>
            <person name="Kale V."/>
            <person name="Holt S."/>
            <person name="Cochrane G."/>
            <person name="Meng A."/>
            <person name="Brown T."/>
            <person name="Cohen L."/>
        </authorList>
    </citation>
    <scope>NUCLEOTIDE SEQUENCE</scope>
    <source>
        <strain evidence="3">GSO104</strain>
    </source>
</reference>
<dbReference type="InterPro" id="IPR049227">
    <property type="entry name" value="DUF6824"/>
</dbReference>
<organism evidence="3">
    <name type="scientific">Ditylum brightwellii</name>
    <dbReference type="NCBI Taxonomy" id="49249"/>
    <lineage>
        <taxon>Eukaryota</taxon>
        <taxon>Sar</taxon>
        <taxon>Stramenopiles</taxon>
        <taxon>Ochrophyta</taxon>
        <taxon>Bacillariophyta</taxon>
        <taxon>Mediophyceae</taxon>
        <taxon>Lithodesmiophycidae</taxon>
        <taxon>Lithodesmiales</taxon>
        <taxon>Lithodesmiaceae</taxon>
        <taxon>Ditylum</taxon>
    </lineage>
</organism>
<feature type="region of interest" description="Disordered" evidence="1">
    <location>
        <begin position="119"/>
        <end position="138"/>
    </location>
</feature>
<accession>A0A7S4RYQ0</accession>
<feature type="domain" description="DUF6824" evidence="2">
    <location>
        <begin position="29"/>
        <end position="115"/>
    </location>
</feature>
<gene>
    <name evidence="3" type="ORF">DBRI00130_LOCUS26429</name>
</gene>
<sequence length="530" mass="59488">MDMEESHQCDAQETFHLKEFPPSDLNENDVLCGRGAATNNRTGNRRFRTLIEHFRYVYMSAIRKEDKTEISRAIVDAVRNASPPGRFLKKHATKDVWCEIGDRKAWEKTSQTLRDLHDKATQKESDSQHSNASASCPTDYVNDVADSSEAVRATVDPLPHTVNTVEENDTSVKNANKVVEESIVKKEEADDQAAENKPVFQTSLFTKQRVLAEKKSAKLCNIPMQIINHHEQKSKTSRIIDKKEKTAIRKNTNASSLTSQTTTKRYKVDDNADQQVSSNGPDMVGTLAHVHLKNEKQARDPTWTTVIETSSKMKLCTNQISEHREMTNVAHTSGMEGQVDRSKEGIMNLTSRGRQPSELKSTDIETGKLDLPMWASGTQTNTGLHIRGTEQNHSSDMSLDRLAQSLNGQYDFQALQTTMSQARKDAENHNGSFSSECQSLMQELSKWTKRPTNSTVKSLQAHLYGYPFYQEENQSTCMSNLIGNISDENNIPRLKVVHLAAYNILSQSNLNHHDSGCPRKSANDSTSDKS</sequence>
<dbReference type="Pfam" id="PF20710">
    <property type="entry name" value="DUF6824"/>
    <property type="match status" value="1"/>
</dbReference>
<protein>
    <recommendedName>
        <fullName evidence="2">DUF6824 domain-containing protein</fullName>
    </recommendedName>
</protein>
<proteinExistence type="predicted"/>
<evidence type="ECO:0000256" key="1">
    <source>
        <dbReference type="SAM" id="MobiDB-lite"/>
    </source>
</evidence>
<evidence type="ECO:0000313" key="3">
    <source>
        <dbReference type="EMBL" id="CAE4629136.1"/>
    </source>
</evidence>
<dbReference type="AlphaFoldDB" id="A0A7S4RYQ0"/>
<name>A0A7S4RYQ0_9STRA</name>
<evidence type="ECO:0000259" key="2">
    <source>
        <dbReference type="Pfam" id="PF20710"/>
    </source>
</evidence>